<dbReference type="NCBIfam" id="TIGR00952">
    <property type="entry name" value="S15_bact"/>
    <property type="match status" value="1"/>
</dbReference>
<proteinExistence type="inferred from homology"/>
<evidence type="ECO:0000256" key="7">
    <source>
        <dbReference type="SAM" id="MobiDB-lite"/>
    </source>
</evidence>
<comment type="caution">
    <text evidence="8">The sequence shown here is derived from an EMBL/GenBank/DDBJ whole genome shotgun (WGS) entry which is preliminary data.</text>
</comment>
<evidence type="ECO:0000256" key="2">
    <source>
        <dbReference type="ARBA" id="ARBA00023274"/>
    </source>
</evidence>
<dbReference type="InterPro" id="IPR000589">
    <property type="entry name" value="Ribosomal_uS15"/>
</dbReference>
<dbReference type="AlphaFoldDB" id="A0A316TTB8"/>
<dbReference type="SMART" id="SM01387">
    <property type="entry name" value="Ribosomal_S15"/>
    <property type="match status" value="1"/>
</dbReference>
<keyword evidence="1 4" id="KW-0689">Ribosomal protein</keyword>
<dbReference type="Pfam" id="PF00312">
    <property type="entry name" value="Ribosomal_S15"/>
    <property type="match status" value="1"/>
</dbReference>
<evidence type="ECO:0000256" key="1">
    <source>
        <dbReference type="ARBA" id="ARBA00022980"/>
    </source>
</evidence>
<dbReference type="GO" id="GO:0006412">
    <property type="term" value="P:translation"/>
    <property type="evidence" value="ECO:0007669"/>
    <property type="project" value="UniProtKB-UniRule"/>
</dbReference>
<dbReference type="PROSITE" id="PS00362">
    <property type="entry name" value="RIBOSOMAL_S15"/>
    <property type="match status" value="1"/>
</dbReference>
<evidence type="ECO:0000256" key="4">
    <source>
        <dbReference type="HAMAP-Rule" id="MF_01343"/>
    </source>
</evidence>
<name>A0A316TTB8_9BACT</name>
<evidence type="ECO:0000256" key="6">
    <source>
        <dbReference type="RuleBase" id="RU004524"/>
    </source>
</evidence>
<comment type="similarity">
    <text evidence="4 5">Belongs to the universal ribosomal protein uS15 family.</text>
</comment>
<reference evidence="8 9" key="1">
    <citation type="submission" date="2018-05" db="EMBL/GenBank/DDBJ databases">
        <title>Rhodohalobacter halophilus gen. nov., sp. nov., a moderately halophilic member of the family Balneolaceae.</title>
        <authorList>
            <person name="Liu Z.-W."/>
        </authorList>
    </citation>
    <scope>NUCLEOTIDE SEQUENCE [LARGE SCALE GENOMIC DNA]</scope>
    <source>
        <strain evidence="8 9">8A47</strain>
    </source>
</reference>
<evidence type="ECO:0000256" key="5">
    <source>
        <dbReference type="RuleBase" id="RU003919"/>
    </source>
</evidence>
<keyword evidence="9" id="KW-1185">Reference proteome</keyword>
<dbReference type="OrthoDB" id="9799262at2"/>
<dbReference type="GO" id="GO:0003735">
    <property type="term" value="F:structural constituent of ribosome"/>
    <property type="evidence" value="ECO:0007669"/>
    <property type="project" value="InterPro"/>
</dbReference>
<dbReference type="SUPFAM" id="SSF47060">
    <property type="entry name" value="S15/NS1 RNA-binding domain"/>
    <property type="match status" value="1"/>
</dbReference>
<accession>A0A316TTB8</accession>
<organism evidence="8 9">
    <name type="scientific">Rhodohalobacter mucosus</name>
    <dbReference type="NCBI Taxonomy" id="2079485"/>
    <lineage>
        <taxon>Bacteria</taxon>
        <taxon>Pseudomonadati</taxon>
        <taxon>Balneolota</taxon>
        <taxon>Balneolia</taxon>
        <taxon>Balneolales</taxon>
        <taxon>Balneolaceae</taxon>
        <taxon>Rhodohalobacter</taxon>
    </lineage>
</organism>
<dbReference type="PANTHER" id="PTHR23321:SF26">
    <property type="entry name" value="SMALL RIBOSOMAL SUBUNIT PROTEIN US15M"/>
    <property type="match status" value="1"/>
</dbReference>
<dbReference type="InterPro" id="IPR005290">
    <property type="entry name" value="Ribosomal_uS15_bac-type"/>
</dbReference>
<keyword evidence="4 6" id="KW-0699">rRNA-binding</keyword>
<gene>
    <name evidence="4" type="primary">rpsO</name>
    <name evidence="8" type="ORF">DDZ15_08655</name>
</gene>
<sequence length="89" mass="10170">MSITKEQKEEIIEKHGGKAGNSGSVEAQIAILTARINDLTSHLNENKKDHSSRRGLLKMVGKRRRLLNYLSDNDILKYRELIKELGIRK</sequence>
<dbReference type="RefSeq" id="WP_109646694.1">
    <property type="nucleotide sequence ID" value="NZ_QGGB01000006.1"/>
</dbReference>
<feature type="region of interest" description="Disordered" evidence="7">
    <location>
        <begin position="1"/>
        <end position="22"/>
    </location>
</feature>
<feature type="compositionally biased region" description="Basic and acidic residues" evidence="7">
    <location>
        <begin position="1"/>
        <end position="16"/>
    </location>
</feature>
<comment type="subunit">
    <text evidence="3 4">Part of the 30S ribosomal subunit. Forms a bridge to the 50S subunit in the 70S ribosome, contacting the 23S rRNA.</text>
</comment>
<dbReference type="Proteomes" id="UP000245533">
    <property type="component" value="Unassembled WGS sequence"/>
</dbReference>
<dbReference type="Gene3D" id="6.10.250.3130">
    <property type="match status" value="1"/>
</dbReference>
<keyword evidence="4 6" id="KW-0694">RNA-binding</keyword>
<evidence type="ECO:0000256" key="3">
    <source>
        <dbReference type="ARBA" id="ARBA00064542"/>
    </source>
</evidence>
<dbReference type="HAMAP" id="MF_01343_B">
    <property type="entry name" value="Ribosomal_uS15_B"/>
    <property type="match status" value="1"/>
</dbReference>
<dbReference type="GO" id="GO:0022627">
    <property type="term" value="C:cytosolic small ribosomal subunit"/>
    <property type="evidence" value="ECO:0007669"/>
    <property type="project" value="TreeGrafter"/>
</dbReference>
<dbReference type="CDD" id="cd00353">
    <property type="entry name" value="Ribosomal_S15p_S13e"/>
    <property type="match status" value="1"/>
</dbReference>
<dbReference type="PANTHER" id="PTHR23321">
    <property type="entry name" value="RIBOSOMAL PROTEIN S15, BACTERIAL AND ORGANELLAR"/>
    <property type="match status" value="1"/>
</dbReference>
<dbReference type="FunFam" id="1.10.287.10:FF:000002">
    <property type="entry name" value="30S ribosomal protein S15"/>
    <property type="match status" value="1"/>
</dbReference>
<comment type="function">
    <text evidence="4">Forms an intersubunit bridge (bridge B4) with the 23S rRNA of the 50S subunit in the ribosome.</text>
</comment>
<evidence type="ECO:0000313" key="8">
    <source>
        <dbReference type="EMBL" id="PWN06579.1"/>
    </source>
</evidence>
<protein>
    <recommendedName>
        <fullName evidence="4">Small ribosomal subunit protein uS15</fullName>
    </recommendedName>
</protein>
<evidence type="ECO:0000313" key="9">
    <source>
        <dbReference type="Proteomes" id="UP000245533"/>
    </source>
</evidence>
<dbReference type="InterPro" id="IPR009068">
    <property type="entry name" value="uS15_NS1_RNA-bd_sf"/>
</dbReference>
<dbReference type="GO" id="GO:0019843">
    <property type="term" value="F:rRNA binding"/>
    <property type="evidence" value="ECO:0007669"/>
    <property type="project" value="UniProtKB-UniRule"/>
</dbReference>
<dbReference type="EMBL" id="QGGB01000006">
    <property type="protein sequence ID" value="PWN06579.1"/>
    <property type="molecule type" value="Genomic_DNA"/>
</dbReference>
<comment type="function">
    <text evidence="4 6">One of the primary rRNA binding proteins, it binds directly to 16S rRNA where it helps nucleate assembly of the platform of the 30S subunit by binding and bridging several RNA helices of the 16S rRNA.</text>
</comment>
<keyword evidence="2 4" id="KW-0687">Ribonucleoprotein</keyword>
<dbReference type="Gene3D" id="1.10.287.10">
    <property type="entry name" value="S15/NS1, RNA-binding"/>
    <property type="match status" value="1"/>
</dbReference>